<dbReference type="InterPro" id="IPR036628">
    <property type="entry name" value="Clp_N_dom_sf"/>
</dbReference>
<dbReference type="Pfam" id="PF00004">
    <property type="entry name" value="AAA"/>
    <property type="match status" value="1"/>
</dbReference>
<evidence type="ECO:0000313" key="7">
    <source>
        <dbReference type="EMBL" id="GJG28964.1"/>
    </source>
</evidence>
<dbReference type="Gene3D" id="1.10.8.60">
    <property type="match status" value="2"/>
</dbReference>
<dbReference type="SUPFAM" id="SSF52540">
    <property type="entry name" value="P-loop containing nucleoside triphosphate hydrolases"/>
    <property type="match status" value="2"/>
</dbReference>
<dbReference type="InterPro" id="IPR027417">
    <property type="entry name" value="P-loop_NTPase"/>
</dbReference>
<dbReference type="PRINTS" id="PR00300">
    <property type="entry name" value="CLPPROTEASEA"/>
</dbReference>
<evidence type="ECO:0008006" key="9">
    <source>
        <dbReference type="Google" id="ProtNLM"/>
    </source>
</evidence>
<protein>
    <recommendedName>
        <fullName evidence="9">ATP-dependent Clp protease ATP-binding subunit ClpA</fullName>
    </recommendedName>
</protein>
<dbReference type="PANTHER" id="PTHR11638:SF111">
    <property type="entry name" value="ATP-DEPENDENT CLP PROTEASE ATP-BINDING SUBUNIT CLPA"/>
    <property type="match status" value="1"/>
</dbReference>
<proteinExistence type="inferred from homology"/>
<dbReference type="CDD" id="cd00009">
    <property type="entry name" value="AAA"/>
    <property type="match status" value="1"/>
</dbReference>
<dbReference type="Pfam" id="PF10431">
    <property type="entry name" value="ClpB_D2-small"/>
    <property type="match status" value="1"/>
</dbReference>
<dbReference type="InterPro" id="IPR001270">
    <property type="entry name" value="ClpA/B"/>
</dbReference>
<dbReference type="Proteomes" id="UP000887043">
    <property type="component" value="Unassembled WGS sequence"/>
</dbReference>
<dbReference type="AlphaFoldDB" id="A0AA37HZK2"/>
<dbReference type="PANTHER" id="PTHR11638">
    <property type="entry name" value="ATP-DEPENDENT CLP PROTEASE"/>
    <property type="match status" value="1"/>
</dbReference>
<dbReference type="PROSITE" id="PS00870">
    <property type="entry name" value="CLPAB_1"/>
    <property type="match status" value="1"/>
</dbReference>
<dbReference type="GO" id="GO:0034605">
    <property type="term" value="P:cellular response to heat"/>
    <property type="evidence" value="ECO:0007669"/>
    <property type="project" value="TreeGrafter"/>
</dbReference>
<dbReference type="CDD" id="cd19499">
    <property type="entry name" value="RecA-like_ClpB_Hsp104-like"/>
    <property type="match status" value="1"/>
</dbReference>
<evidence type="ECO:0000256" key="3">
    <source>
        <dbReference type="ARBA" id="ARBA00023186"/>
    </source>
</evidence>
<dbReference type="Pfam" id="PF07724">
    <property type="entry name" value="AAA_2"/>
    <property type="match status" value="1"/>
</dbReference>
<reference evidence="7" key="1">
    <citation type="submission" date="2021-08" db="EMBL/GenBank/DDBJ databases">
        <title>Prevotella lacticifex sp. nov., isolated from rumen of cow.</title>
        <authorList>
            <person name="Shinkai T."/>
            <person name="Ikeyama N."/>
            <person name="Kumagai M."/>
            <person name="Ohmori H."/>
            <person name="Sakamoto M."/>
            <person name="Ohkuma M."/>
            <person name="Mitsumori M."/>
        </authorList>
    </citation>
    <scope>NUCLEOTIDE SEQUENCE</scope>
    <source>
        <strain evidence="7">DSM 11371</strain>
    </source>
</reference>
<keyword evidence="1 4" id="KW-0547">Nucleotide-binding</keyword>
<dbReference type="SMART" id="SM00382">
    <property type="entry name" value="AAA"/>
    <property type="match status" value="2"/>
</dbReference>
<dbReference type="InterPro" id="IPR041546">
    <property type="entry name" value="ClpA/ClpB_AAA_lid"/>
</dbReference>
<keyword evidence="2 4" id="KW-0067">ATP-binding</keyword>
<dbReference type="InterPro" id="IPR028299">
    <property type="entry name" value="ClpA/B_CS2"/>
</dbReference>
<accession>A0AA37HZK2</accession>
<dbReference type="InterPro" id="IPR019489">
    <property type="entry name" value="Clp_ATPase_C"/>
</dbReference>
<evidence type="ECO:0000256" key="2">
    <source>
        <dbReference type="ARBA" id="ARBA00022840"/>
    </source>
</evidence>
<evidence type="ECO:0000259" key="6">
    <source>
        <dbReference type="SMART" id="SM01086"/>
    </source>
</evidence>
<organism evidence="7 8">
    <name type="scientific">Segatella bryantii</name>
    <name type="common">Prevotella bryantii</name>
    <dbReference type="NCBI Taxonomy" id="77095"/>
    <lineage>
        <taxon>Bacteria</taxon>
        <taxon>Pseudomonadati</taxon>
        <taxon>Bacteroidota</taxon>
        <taxon>Bacteroidia</taxon>
        <taxon>Bacteroidales</taxon>
        <taxon>Prevotellaceae</taxon>
        <taxon>Segatella</taxon>
    </lineage>
</organism>
<evidence type="ECO:0000256" key="1">
    <source>
        <dbReference type="ARBA" id="ARBA00022741"/>
    </source>
</evidence>
<dbReference type="SMART" id="SM01086">
    <property type="entry name" value="ClpB_D2-small"/>
    <property type="match status" value="1"/>
</dbReference>
<dbReference type="GO" id="GO:0005737">
    <property type="term" value="C:cytoplasm"/>
    <property type="evidence" value="ECO:0007669"/>
    <property type="project" value="TreeGrafter"/>
</dbReference>
<dbReference type="Gene3D" id="3.40.50.300">
    <property type="entry name" value="P-loop containing nucleotide triphosphate hydrolases"/>
    <property type="match status" value="2"/>
</dbReference>
<comment type="similarity">
    <text evidence="4">Belongs to the ClpA/ClpB family.</text>
</comment>
<dbReference type="EMBL" id="BPTR01000001">
    <property type="protein sequence ID" value="GJG28964.1"/>
    <property type="molecule type" value="Genomic_DNA"/>
</dbReference>
<dbReference type="FunFam" id="3.40.50.300:FF:000025">
    <property type="entry name" value="ATP-dependent Clp protease subunit"/>
    <property type="match status" value="1"/>
</dbReference>
<dbReference type="SUPFAM" id="SSF81923">
    <property type="entry name" value="Double Clp-N motif"/>
    <property type="match status" value="1"/>
</dbReference>
<gene>
    <name evidence="7" type="ORF">PRRU23_26640</name>
</gene>
<dbReference type="PROSITE" id="PS00871">
    <property type="entry name" value="CLPAB_2"/>
    <property type="match status" value="1"/>
</dbReference>
<dbReference type="Pfam" id="PF17871">
    <property type="entry name" value="AAA_lid_9"/>
    <property type="match status" value="1"/>
</dbReference>
<dbReference type="InterPro" id="IPR003593">
    <property type="entry name" value="AAA+_ATPase"/>
</dbReference>
<dbReference type="GO" id="GO:0005524">
    <property type="term" value="F:ATP binding"/>
    <property type="evidence" value="ECO:0007669"/>
    <property type="project" value="UniProtKB-KW"/>
</dbReference>
<evidence type="ECO:0000313" key="8">
    <source>
        <dbReference type="Proteomes" id="UP000887043"/>
    </source>
</evidence>
<dbReference type="InterPro" id="IPR003959">
    <property type="entry name" value="ATPase_AAA_core"/>
</dbReference>
<evidence type="ECO:0000259" key="5">
    <source>
        <dbReference type="SMART" id="SM00382"/>
    </source>
</evidence>
<feature type="domain" description="AAA+ ATPase" evidence="5">
    <location>
        <begin position="564"/>
        <end position="732"/>
    </location>
</feature>
<sequence>MIVEDSDFIFSGLVEYYIRGAESNCKKSHCEIITPEHLLETIISDDIFIETCRPYHVDLQGMMKDLKSYTDGLDMLDEEPENVESSFQLTQLFKNAALMANSAGRGFECRIPLQIIIISLWNLPESWASFYLKKYILEFSEFGNFEPFMKALMKRCKASHENFVQPLDPTIDVSNIQPLIHFGNTDDDSVNYESFDDSDQDFDDIDPNAEVEIGNKDGVIRIPFIPGAFGNFQPLPNDAEDDADDDSWKKYVTHINPLVEGHNPLIGRDKELDRTVQILCRKDKNNPLHVGEPGVGKTALVYGLADRINKGEVPDRLKNSQIYSLEMASLVAGTQFRGDMEKRIKKIMSGAARETNVIIYIDEIHTLVGAGTTSDSALDASNMLKPYLEAGTIRFIGSTTYEEYNRFFAKSKSIVRRFQQIDINEPSIDETIAIIKGLQKNYEKYHHVVYRPEAIEFAVRASAKYINDRFLPDKAIDLVDEAGAYLEIHPNDKSTQYVTKDLIAKVLQRTCKIDASVMKEDDNKQLKTLYKRMAERIYGQDEAISQVVEAVEMAKAGLQDDNKPLASLLFVGPTGVGKTEVARVLAQQLGIELVRFDMSEYMEKHAVAKLIGSPAGYVGYEDGGLLVDAIRKTPNCVLLLDEIEKAHSDIFNILLQVMDYAKLTDNKGQKADFRHVVVIMTSNAGAQFASQASVGFQSAVSRGDAMLATVKKTFKPEFINRLSGIVVFHDMDEKMASLILQKKVSELEAKLQNKHVTLTLTDEAIAELVKRGFTQEYGAREMDRVIARELKPLLMKEILYGKLRKGGHVDVEYQDGKFILK</sequence>
<dbReference type="Gene3D" id="1.10.1780.10">
    <property type="entry name" value="Clp, N-terminal domain"/>
    <property type="match status" value="1"/>
</dbReference>
<dbReference type="GO" id="GO:0016887">
    <property type="term" value="F:ATP hydrolysis activity"/>
    <property type="evidence" value="ECO:0007669"/>
    <property type="project" value="InterPro"/>
</dbReference>
<feature type="domain" description="AAA+ ATPase" evidence="5">
    <location>
        <begin position="283"/>
        <end position="429"/>
    </location>
</feature>
<evidence type="ECO:0000256" key="4">
    <source>
        <dbReference type="RuleBase" id="RU004432"/>
    </source>
</evidence>
<dbReference type="InterPro" id="IPR050130">
    <property type="entry name" value="ClpA_ClpB"/>
</dbReference>
<keyword evidence="3 4" id="KW-0143">Chaperone</keyword>
<dbReference type="RefSeq" id="WP_006281468.1">
    <property type="nucleotide sequence ID" value="NZ_BPTR01000001.1"/>
</dbReference>
<feature type="domain" description="Clp ATPase C-terminal" evidence="6">
    <location>
        <begin position="731"/>
        <end position="820"/>
    </location>
</feature>
<dbReference type="InterPro" id="IPR018368">
    <property type="entry name" value="ClpA/B_CS1"/>
</dbReference>
<comment type="caution">
    <text evidence="7">The sequence shown here is derived from an EMBL/GenBank/DDBJ whole genome shotgun (WGS) entry which is preliminary data.</text>
</comment>
<name>A0AA37HZK2_SEGBR</name>